<reference evidence="2 3" key="3">
    <citation type="journal article" date="2011" name="J. Bacteriol.">
        <title>Genome sequences of Mycoplasma alligatoris A21JP2T and Mycoplasma crocodyli MP145T.</title>
        <authorList>
            <person name="Brown D.R."/>
            <person name="Farmerie W.G."/>
            <person name="May M."/>
            <person name="Benders G.A."/>
            <person name="Durkin A.S."/>
            <person name="Hlavinka K."/>
            <person name="Hostetler J."/>
            <person name="Jackson J."/>
            <person name="Johnson J."/>
            <person name="Miller R.H."/>
            <person name="Paralanov V."/>
            <person name="Radune D."/>
            <person name="Szczypinski B."/>
            <person name="Glass J.I."/>
        </authorList>
    </citation>
    <scope>NUCLEOTIDE SEQUENCE [LARGE SCALE GENOMIC DNA]</scope>
    <source>
        <strain evidence="3">ATCC 51981 / MP145</strain>
    </source>
</reference>
<dbReference type="eggNOG" id="ENOG5031ZCR">
    <property type="taxonomic scope" value="Bacteria"/>
</dbReference>
<sequence length="795" mass="94881">MFKKTNIFFKIISTFLLTIIMLLVSFSGIDINKKEIYDQRFIINVNNDEKVFDSRKDILKYFMKNNIVQNVPIIGEKKYKNEYNELQIDNDCATTLENKKLHPAYKEINSGYVHSPQMAALSYIPEYAIVKRYEDNLGNKYREKDAAIESMKKYDKKLLFKNAYINFDNNFYNPFIKEDVNNFINRVVYSDNANNIKKKKVIFKNDDKYITVDPNKESEILNNLKNELKVNLKNILMENNNSLKYFKVSLFMDDAKNEISDFNSNNYSFDKDFAYFDVNDKWLLGDYLTDAFEDRDDYGNFILIYKKLVTRLYNYYSLNDLNNTIVGEIEPLEKKQKIKSLNKVTDTFSHDGFYDLVDGYYWYGQYFASLQENKNFLNQNKLEIKTHFKQKTYHQKSSLTWAYPATIFNEYRGNKNFGIRIKVELDIDKLRERFEYIFDRLIRREKKHVNIIFNELVSKINNKSLINNIIDNKNNKFTSEYFISEKSNFKIEKKLNDLEIEKQINNFFETGINSLNFDAKGFVYKFDNEIIAYRSGDEIVNLIFNKHLAENHLFGFDEEDFIINTNKTFMRMSNFLTNNEKNNNKIDIISNDNEYIKQYSIYVNSKINKIFNSIKNNENEIFINNDPKLYIVLNNTKLELRTSLTNIKRTNNLLDFRFFKNYNDETVSKKIISENDYLKTLNHKPKIFYFVSGLESSLEANGLKLPTKFLEFNDEVILVLNNRIILDKLLNRSMEKIYVELDANNNKKMFNLNIFNVYMLNINGNKIYFDDLENINKYINRYIDQNMKIKYKIKR</sequence>
<proteinExistence type="predicted"/>
<evidence type="ECO:0000256" key="1">
    <source>
        <dbReference type="SAM" id="Phobius"/>
    </source>
</evidence>
<accession>D5E5A2</accession>
<protein>
    <submittedName>
        <fullName evidence="2">Uncharacterized protein</fullName>
    </submittedName>
</protein>
<keyword evidence="1" id="KW-0812">Transmembrane</keyword>
<feature type="transmembrane region" description="Helical" evidence="1">
    <location>
        <begin position="7"/>
        <end position="29"/>
    </location>
</feature>
<evidence type="ECO:0000313" key="3">
    <source>
        <dbReference type="Proteomes" id="UP000001845"/>
    </source>
</evidence>
<dbReference type="HOGENOM" id="CLU_360483_0_0_14"/>
<dbReference type="RefSeq" id="WP_013054402.1">
    <property type="nucleotide sequence ID" value="NC_014014.1"/>
</dbReference>
<organism evidence="2 3">
    <name type="scientific">Mycoplasma crocodyli (strain ATCC 51981 / MP145)</name>
    <dbReference type="NCBI Taxonomy" id="512564"/>
    <lineage>
        <taxon>Bacteria</taxon>
        <taxon>Bacillati</taxon>
        <taxon>Mycoplasmatota</taxon>
        <taxon>Mollicutes</taxon>
        <taxon>Mycoplasmataceae</taxon>
        <taxon>Mycoplasma</taxon>
    </lineage>
</organism>
<evidence type="ECO:0000313" key="2">
    <source>
        <dbReference type="EMBL" id="ADE19625.1"/>
    </source>
</evidence>
<keyword evidence="1" id="KW-0472">Membrane</keyword>
<dbReference type="AlphaFoldDB" id="D5E5A2"/>
<keyword evidence="1" id="KW-1133">Transmembrane helix</keyword>
<dbReference type="Proteomes" id="UP000001845">
    <property type="component" value="Chromosome"/>
</dbReference>
<dbReference type="STRING" id="512564.MCRO_0295"/>
<dbReference type="OrthoDB" id="400857at2"/>
<reference evidence="3" key="1">
    <citation type="submission" date="2010-03" db="EMBL/GenBank/DDBJ databases">
        <title>The complete genome of Mycoplasma crocodyli MP145.</title>
        <authorList>
            <person name="Glass J.I."/>
            <person name="Durkin A.S."/>
            <person name="Hostetler J."/>
            <person name="Jackson J."/>
            <person name="Johnson J."/>
            <person name="May M.A."/>
            <person name="Paralanov V."/>
            <person name="Radune D."/>
            <person name="Szczypinski B."/>
            <person name="Brown D.R."/>
        </authorList>
    </citation>
    <scope>NUCLEOTIDE SEQUENCE [LARGE SCALE GENOMIC DNA]</scope>
    <source>
        <strain evidence="3">ATCC 51981 / MP145</strain>
    </source>
</reference>
<name>D5E5A2_MYCCM</name>
<dbReference type="KEGG" id="mcd:MCRO_0295"/>
<keyword evidence="3" id="KW-1185">Reference proteome</keyword>
<reference key="2">
    <citation type="submission" date="2010-03" db="EMBL/GenBank/DDBJ databases">
        <authorList>
            <person name="Ma Z."/>
            <person name="Wang X."/>
            <person name="Liu H."/>
        </authorList>
    </citation>
    <scope>NUCLEOTIDE SEQUENCE</scope>
    <source>
        <strain>MP145</strain>
    </source>
</reference>
<gene>
    <name evidence="2" type="ordered locus">MCRO_0295</name>
</gene>
<dbReference type="EMBL" id="CP001991">
    <property type="protein sequence ID" value="ADE19625.1"/>
    <property type="molecule type" value="Genomic_DNA"/>
</dbReference>